<evidence type="ECO:0000313" key="3">
    <source>
        <dbReference type="Proteomes" id="UP001222027"/>
    </source>
</evidence>
<dbReference type="Proteomes" id="UP001222027">
    <property type="component" value="Unassembled WGS sequence"/>
</dbReference>
<keyword evidence="3" id="KW-1185">Reference proteome</keyword>
<name>A0AAV8PZ96_ENSVE</name>
<dbReference type="AlphaFoldDB" id="A0AAV8PZ96"/>
<proteinExistence type="predicted"/>
<evidence type="ECO:0000256" key="1">
    <source>
        <dbReference type="SAM" id="MobiDB-lite"/>
    </source>
</evidence>
<dbReference type="EMBL" id="JAQQAF010000008">
    <property type="protein sequence ID" value="KAJ8466253.1"/>
    <property type="molecule type" value="Genomic_DNA"/>
</dbReference>
<comment type="caution">
    <text evidence="2">The sequence shown here is derived from an EMBL/GenBank/DDBJ whole genome shotgun (WGS) entry which is preliminary data.</text>
</comment>
<sequence length="82" mass="8660">MESASAPAAGREEAPKPLRGADAPRKRWVVAVAEPPCCAARDLGFSAARGLLYVDTSSDAPVRAHGLTRPLWLSCSIPFVVD</sequence>
<protein>
    <submittedName>
        <fullName evidence="2">Uncharacterized protein</fullName>
    </submittedName>
</protein>
<feature type="region of interest" description="Disordered" evidence="1">
    <location>
        <begin position="1"/>
        <end position="20"/>
    </location>
</feature>
<reference evidence="2 3" key="1">
    <citation type="submission" date="2022-12" db="EMBL/GenBank/DDBJ databases">
        <title>Chromosome-scale assembly of the Ensete ventricosum genome.</title>
        <authorList>
            <person name="Dussert Y."/>
            <person name="Stocks J."/>
            <person name="Wendawek A."/>
            <person name="Woldeyes F."/>
            <person name="Nichols R.A."/>
            <person name="Borrell J.S."/>
        </authorList>
    </citation>
    <scope>NUCLEOTIDE SEQUENCE [LARGE SCALE GENOMIC DNA]</scope>
    <source>
        <strain evidence="3">cv. Maze</strain>
        <tissue evidence="2">Seeds</tissue>
    </source>
</reference>
<gene>
    <name evidence="2" type="ORF">OPV22_028805</name>
</gene>
<evidence type="ECO:0000313" key="2">
    <source>
        <dbReference type="EMBL" id="KAJ8466253.1"/>
    </source>
</evidence>
<organism evidence="2 3">
    <name type="scientific">Ensete ventricosum</name>
    <name type="common">Abyssinian banana</name>
    <name type="synonym">Musa ensete</name>
    <dbReference type="NCBI Taxonomy" id="4639"/>
    <lineage>
        <taxon>Eukaryota</taxon>
        <taxon>Viridiplantae</taxon>
        <taxon>Streptophyta</taxon>
        <taxon>Embryophyta</taxon>
        <taxon>Tracheophyta</taxon>
        <taxon>Spermatophyta</taxon>
        <taxon>Magnoliopsida</taxon>
        <taxon>Liliopsida</taxon>
        <taxon>Zingiberales</taxon>
        <taxon>Musaceae</taxon>
        <taxon>Ensete</taxon>
    </lineage>
</organism>
<accession>A0AAV8PZ96</accession>